<evidence type="ECO:0000313" key="2">
    <source>
        <dbReference type="EMBL" id="HJF27550.1"/>
    </source>
</evidence>
<keyword evidence="1" id="KW-1133">Transmembrane helix</keyword>
<sequence>MLWEEMIASPLSEKLLYTCLVICFSGMASCYYQHMIQFPFNIDISFGAILISGGIFLFLFATFWWSLASAVLSGVLGGILFTRKVT</sequence>
<feature type="transmembrane region" description="Helical" evidence="1">
    <location>
        <begin position="44"/>
        <end position="67"/>
    </location>
</feature>
<proteinExistence type="predicted"/>
<reference evidence="2" key="2">
    <citation type="submission" date="2021-09" db="EMBL/GenBank/DDBJ databases">
        <authorList>
            <person name="Gilroy R."/>
        </authorList>
    </citation>
    <scope>NUCLEOTIDE SEQUENCE</scope>
    <source>
        <strain evidence="2">CHK135-1449</strain>
    </source>
</reference>
<reference evidence="2" key="1">
    <citation type="journal article" date="2021" name="PeerJ">
        <title>Extensive microbial diversity within the chicken gut microbiome revealed by metagenomics and culture.</title>
        <authorList>
            <person name="Gilroy R."/>
            <person name="Ravi A."/>
            <person name="Getino M."/>
            <person name="Pursley I."/>
            <person name="Horton D.L."/>
            <person name="Alikhan N.F."/>
            <person name="Baker D."/>
            <person name="Gharbi K."/>
            <person name="Hall N."/>
            <person name="Watson M."/>
            <person name="Adriaenssens E.M."/>
            <person name="Foster-Nyarko E."/>
            <person name="Jarju S."/>
            <person name="Secka A."/>
            <person name="Antonio M."/>
            <person name="Oren A."/>
            <person name="Chaudhuri R.R."/>
            <person name="La Ragione R."/>
            <person name="Hildebrand F."/>
            <person name="Pallen M.J."/>
        </authorList>
    </citation>
    <scope>NUCLEOTIDE SEQUENCE</scope>
    <source>
        <strain evidence="2">CHK135-1449</strain>
    </source>
</reference>
<organism evidence="2 3">
    <name type="scientific">Acinetobacter lwoffii</name>
    <dbReference type="NCBI Taxonomy" id="28090"/>
    <lineage>
        <taxon>Bacteria</taxon>
        <taxon>Pseudomonadati</taxon>
        <taxon>Pseudomonadota</taxon>
        <taxon>Gammaproteobacteria</taxon>
        <taxon>Moraxellales</taxon>
        <taxon>Moraxellaceae</taxon>
        <taxon>Acinetobacter</taxon>
    </lineage>
</organism>
<evidence type="ECO:0000313" key="3">
    <source>
        <dbReference type="Proteomes" id="UP000787156"/>
    </source>
</evidence>
<keyword evidence="1" id="KW-0472">Membrane</keyword>
<evidence type="ECO:0000256" key="1">
    <source>
        <dbReference type="SAM" id="Phobius"/>
    </source>
</evidence>
<keyword evidence="1" id="KW-0812">Transmembrane</keyword>
<feature type="transmembrane region" description="Helical" evidence="1">
    <location>
        <begin position="15"/>
        <end position="32"/>
    </location>
</feature>
<gene>
    <name evidence="2" type="ORF">K8V79_04775</name>
</gene>
<name>A0A9D2URV9_ACILW</name>
<dbReference type="EMBL" id="DYWX01000047">
    <property type="protein sequence ID" value="HJF27550.1"/>
    <property type="molecule type" value="Genomic_DNA"/>
</dbReference>
<dbReference type="AlphaFoldDB" id="A0A9D2URV9"/>
<dbReference type="Proteomes" id="UP000787156">
    <property type="component" value="Unassembled WGS sequence"/>
</dbReference>
<accession>A0A9D2URV9</accession>
<protein>
    <submittedName>
        <fullName evidence="2">Uncharacterized protein</fullName>
    </submittedName>
</protein>
<comment type="caution">
    <text evidence="2">The sequence shown here is derived from an EMBL/GenBank/DDBJ whole genome shotgun (WGS) entry which is preliminary data.</text>
</comment>